<evidence type="ECO:0000256" key="6">
    <source>
        <dbReference type="ARBA" id="ARBA00022741"/>
    </source>
</evidence>
<evidence type="ECO:0000256" key="3">
    <source>
        <dbReference type="ARBA" id="ARBA00011209"/>
    </source>
</evidence>
<evidence type="ECO:0000256" key="5">
    <source>
        <dbReference type="ARBA" id="ARBA00022598"/>
    </source>
</evidence>
<accession>A0ABU7U509</accession>
<dbReference type="PRINTS" id="PR01045">
    <property type="entry name" value="TRNASYNTHGB"/>
</dbReference>
<evidence type="ECO:0000256" key="4">
    <source>
        <dbReference type="ARBA" id="ARBA00022490"/>
    </source>
</evidence>
<comment type="subcellular location">
    <subcellularLocation>
        <location evidence="1 11">Cytoplasm</location>
    </subcellularLocation>
</comment>
<evidence type="ECO:0000256" key="11">
    <source>
        <dbReference type="HAMAP-Rule" id="MF_00255"/>
    </source>
</evidence>
<evidence type="ECO:0000256" key="10">
    <source>
        <dbReference type="ARBA" id="ARBA00047937"/>
    </source>
</evidence>
<dbReference type="PANTHER" id="PTHR30075:SF2">
    <property type="entry name" value="GLYCINE--TRNA LIGASE, CHLOROPLASTIC_MITOCHONDRIAL 2"/>
    <property type="match status" value="1"/>
</dbReference>
<dbReference type="Proteomes" id="UP001312908">
    <property type="component" value="Unassembled WGS sequence"/>
</dbReference>
<evidence type="ECO:0000313" key="13">
    <source>
        <dbReference type="EMBL" id="MEE8659416.1"/>
    </source>
</evidence>
<dbReference type="InterPro" id="IPR008909">
    <property type="entry name" value="DALR_anticod-bd"/>
</dbReference>
<keyword evidence="8 11" id="KW-0648">Protein biosynthesis</keyword>
<protein>
    <recommendedName>
        <fullName evidence="11">Glycine--tRNA ligase beta subunit</fullName>
        <ecNumber evidence="11">6.1.1.14</ecNumber>
    </recommendedName>
    <alternativeName>
        <fullName evidence="11">Glycyl-tRNA synthetase beta subunit</fullName>
        <shortName evidence="11">GlyRS</shortName>
    </alternativeName>
</protein>
<comment type="similarity">
    <text evidence="2 11">Belongs to the class-II aminoacyl-tRNA synthetase family.</text>
</comment>
<evidence type="ECO:0000256" key="2">
    <source>
        <dbReference type="ARBA" id="ARBA00008226"/>
    </source>
</evidence>
<keyword evidence="14" id="KW-1185">Reference proteome</keyword>
<evidence type="ECO:0000256" key="7">
    <source>
        <dbReference type="ARBA" id="ARBA00022840"/>
    </source>
</evidence>
<gene>
    <name evidence="11" type="primary">glyS</name>
    <name evidence="13" type="ORF">DOFOFD_10410</name>
</gene>
<dbReference type="InterPro" id="IPR015944">
    <property type="entry name" value="Gly-tRNA-synth_bsu"/>
</dbReference>
<dbReference type="SUPFAM" id="SSF109604">
    <property type="entry name" value="HD-domain/PDEase-like"/>
    <property type="match status" value="1"/>
</dbReference>
<evidence type="ECO:0000259" key="12">
    <source>
        <dbReference type="Pfam" id="PF05746"/>
    </source>
</evidence>
<dbReference type="HAMAP" id="MF_00255">
    <property type="entry name" value="Gly_tRNA_synth_beta"/>
    <property type="match status" value="1"/>
</dbReference>
<reference evidence="13 14" key="1">
    <citation type="submission" date="2023-10" db="EMBL/GenBank/DDBJ databases">
        <title>Sorlinia euscelidii gen. nov., sp. nov., an acetic acid bacteria isolated from the gut of Euscelidius variegatus emitter.</title>
        <authorList>
            <person name="Michoud G."/>
            <person name="Marasco R."/>
            <person name="Seferji K."/>
            <person name="Gonella E."/>
            <person name="Garuglieri E."/>
            <person name="Alma A."/>
            <person name="Mapelli F."/>
            <person name="Borin S."/>
            <person name="Daffonchio D."/>
            <person name="Crotti E."/>
        </authorList>
    </citation>
    <scope>NUCLEOTIDE SEQUENCE [LARGE SCALE GENOMIC DNA]</scope>
    <source>
        <strain evidence="13 14">EV16P</strain>
    </source>
</reference>
<sequence>MAEFLLALESEEIPAAMQQPATEALAQALKERLSALKPFDLKPFWGPRRIGLAVTIDATVPASTQSERGPRVTAPDQAVMGFLRKHDAKKSDLQEEKGFWVLNREIAERSAASFLQEIVPEMLWNFTWPKSMRWGNGSAFTWVRPLRRMIAVLDGDIVPFTLARGDDDGHGLTSGNLSQGHRFLAPELFAVSSYEGYREGLRERKVILEAEARRDVIQKGLKEVAAAQNLQIVEDKGLLDEVVGLTEWPLPMLGKIDAQFMELPDEVRQVSMRTHQRYFATRYDGGSIAPFFLFLANQEFPDGGAATIAGNERVLRARFADAWHFWELDRKVTLESRVGALDNVTFHEKLGSVGDRVKRLVELTDVIADIVCETNEEKRHAHRAAELAKADLTTGMVGEFPELQGIAGEYYAKHDGEAFEVTAAIRAHYLSCADGEHGMPSYAAIAVALADRFDILAGFFAIGEMPTGSGDPFALRRAALGIIRVIDRAGLTLDLEDVFRKALTLQPVNCDHSAVFAKFDKFMAERVRVQLRGNGVAQDIIAAVMSKAMDNDIRDLMRRAEALRLRFSRGDGPHLVAASKRAANILHIENRKDGPHTGEPDERLFVDPSERALHEALKSAAPEIAKFMDWTHYEKAMKAAATLRAPIDQFFEAVKVNDPHPARRINRLRLLNRVNEVLGQIADFSQIQG</sequence>
<evidence type="ECO:0000256" key="8">
    <source>
        <dbReference type="ARBA" id="ARBA00022917"/>
    </source>
</evidence>
<name>A0ABU7U509_9PROT</name>
<dbReference type="Pfam" id="PF02092">
    <property type="entry name" value="tRNA_synt_2f"/>
    <property type="match status" value="1"/>
</dbReference>
<dbReference type="EMBL" id="JAWJZY010000005">
    <property type="protein sequence ID" value="MEE8659416.1"/>
    <property type="molecule type" value="Genomic_DNA"/>
</dbReference>
<dbReference type="EC" id="6.1.1.14" evidence="11"/>
<keyword evidence="5 11" id="KW-0436">Ligase</keyword>
<keyword evidence="9 11" id="KW-0030">Aminoacyl-tRNA synthetase</keyword>
<dbReference type="RefSeq" id="WP_394820240.1">
    <property type="nucleotide sequence ID" value="NZ_JAWJZY010000005.1"/>
</dbReference>
<feature type="domain" description="DALR anticodon binding" evidence="12">
    <location>
        <begin position="577"/>
        <end position="681"/>
    </location>
</feature>
<comment type="caution">
    <text evidence="13">The sequence shown here is derived from an EMBL/GenBank/DDBJ whole genome shotgun (WGS) entry which is preliminary data.</text>
</comment>
<dbReference type="PROSITE" id="PS50861">
    <property type="entry name" value="AA_TRNA_LIGASE_II_GLYAB"/>
    <property type="match status" value="1"/>
</dbReference>
<evidence type="ECO:0000256" key="9">
    <source>
        <dbReference type="ARBA" id="ARBA00023146"/>
    </source>
</evidence>
<keyword evidence="4 11" id="KW-0963">Cytoplasm</keyword>
<comment type="catalytic activity">
    <reaction evidence="10 11">
        <text>tRNA(Gly) + glycine + ATP = glycyl-tRNA(Gly) + AMP + diphosphate</text>
        <dbReference type="Rhea" id="RHEA:16013"/>
        <dbReference type="Rhea" id="RHEA-COMP:9664"/>
        <dbReference type="Rhea" id="RHEA-COMP:9683"/>
        <dbReference type="ChEBI" id="CHEBI:30616"/>
        <dbReference type="ChEBI" id="CHEBI:33019"/>
        <dbReference type="ChEBI" id="CHEBI:57305"/>
        <dbReference type="ChEBI" id="CHEBI:78442"/>
        <dbReference type="ChEBI" id="CHEBI:78522"/>
        <dbReference type="ChEBI" id="CHEBI:456215"/>
        <dbReference type="EC" id="6.1.1.14"/>
    </reaction>
</comment>
<organism evidence="13 14">
    <name type="scientific">Sorlinia euscelidii</name>
    <dbReference type="NCBI Taxonomy" id="3081148"/>
    <lineage>
        <taxon>Bacteria</taxon>
        <taxon>Pseudomonadati</taxon>
        <taxon>Pseudomonadota</taxon>
        <taxon>Alphaproteobacteria</taxon>
        <taxon>Acetobacterales</taxon>
        <taxon>Acetobacteraceae</taxon>
        <taxon>Sorlinia</taxon>
    </lineage>
</organism>
<dbReference type="GO" id="GO:0016874">
    <property type="term" value="F:ligase activity"/>
    <property type="evidence" value="ECO:0007669"/>
    <property type="project" value="UniProtKB-KW"/>
</dbReference>
<comment type="subunit">
    <text evidence="3 11">Tetramer of two alpha and two beta subunits.</text>
</comment>
<dbReference type="InterPro" id="IPR006194">
    <property type="entry name" value="Gly-tRNA-synth_heterodimer"/>
</dbReference>
<proteinExistence type="inferred from homology"/>
<keyword evidence="7 11" id="KW-0067">ATP-binding</keyword>
<dbReference type="PANTHER" id="PTHR30075">
    <property type="entry name" value="GLYCYL-TRNA SYNTHETASE"/>
    <property type="match status" value="1"/>
</dbReference>
<evidence type="ECO:0000256" key="1">
    <source>
        <dbReference type="ARBA" id="ARBA00004496"/>
    </source>
</evidence>
<dbReference type="Pfam" id="PF05746">
    <property type="entry name" value="DALR_1"/>
    <property type="match status" value="1"/>
</dbReference>
<keyword evidence="6 11" id="KW-0547">Nucleotide-binding</keyword>
<dbReference type="NCBIfam" id="TIGR00211">
    <property type="entry name" value="glyS"/>
    <property type="match status" value="1"/>
</dbReference>
<evidence type="ECO:0000313" key="14">
    <source>
        <dbReference type="Proteomes" id="UP001312908"/>
    </source>
</evidence>